<accession>A0A1Q6DUK3</accession>
<dbReference type="GO" id="GO:0008253">
    <property type="term" value="F:5'-nucleotidase activity"/>
    <property type="evidence" value="ECO:0007669"/>
    <property type="project" value="UniProtKB-UniRule"/>
</dbReference>
<dbReference type="SUPFAM" id="SSF64167">
    <property type="entry name" value="SurE-like"/>
    <property type="match status" value="1"/>
</dbReference>
<dbReference type="NCBIfam" id="TIGR00087">
    <property type="entry name" value="surE"/>
    <property type="match status" value="1"/>
</dbReference>
<dbReference type="STRING" id="1903181.BTN85_0520"/>
<dbReference type="PANTHER" id="PTHR30457">
    <property type="entry name" value="5'-NUCLEOTIDASE SURE"/>
    <property type="match status" value="1"/>
</dbReference>
<feature type="binding site" evidence="4">
    <location>
        <position position="6"/>
    </location>
    <ligand>
        <name>a divalent metal cation</name>
        <dbReference type="ChEBI" id="CHEBI:60240"/>
    </ligand>
</feature>
<dbReference type="AlphaFoldDB" id="A0A1Q6DUK3"/>
<evidence type="ECO:0000313" key="7">
    <source>
        <dbReference type="Proteomes" id="UP000185744"/>
    </source>
</evidence>
<feature type="domain" description="Survival protein SurE-like phosphatase/nucleotidase" evidence="5">
    <location>
        <begin position="1"/>
        <end position="194"/>
    </location>
</feature>
<comment type="similarity">
    <text evidence="1 4">Belongs to the SurE nucleotidase family.</text>
</comment>
<evidence type="ECO:0000256" key="1">
    <source>
        <dbReference type="ARBA" id="ARBA00011062"/>
    </source>
</evidence>
<dbReference type="PANTHER" id="PTHR30457:SF0">
    <property type="entry name" value="PHOSPHATASE, PUTATIVE (AFU_ORTHOLOGUE AFUA_4G01070)-RELATED"/>
    <property type="match status" value="1"/>
</dbReference>
<keyword evidence="7" id="KW-1185">Reference proteome</keyword>
<sequence length="256" mass="27727">MLTNDDGIYSTGIKAAYNALSGDYDTTIVAPSTQKSGIGRAISLFEPIRVSEVNTLDTKAYSVGGTPTDSVILGLYSILEEDPDLVVSGINLGENLSTEAVTTSGTIGAALEAATQGVPAISASVQLSDEGNKFHEGRIDVNLDLAKKNLLKLVNGIEKNGFPDEVDVLNLNVPNSVNEDTPVRITKLARKVYNTSVEKRKDPRGKPYFWIDGGHIKEVEKNTDVDTILNKEEISITPITLEMTSKRDLEKKDILY</sequence>
<organism evidence="6 7">
    <name type="scientific">Methanohalarchaeum thermophilum</name>
    <dbReference type="NCBI Taxonomy" id="1903181"/>
    <lineage>
        <taxon>Archaea</taxon>
        <taxon>Methanobacteriati</taxon>
        <taxon>Methanobacteriota</taxon>
        <taxon>Methanonatronarchaeia</taxon>
        <taxon>Methanonatronarchaeales</taxon>
        <taxon>Methanonatronarchaeaceae</taxon>
        <taxon>Candidatus Methanohalarchaeum</taxon>
    </lineage>
</organism>
<reference evidence="6" key="1">
    <citation type="submission" date="2016-12" db="EMBL/GenBank/DDBJ databases">
        <title>Discovery of methanogenic haloarchaea.</title>
        <authorList>
            <person name="Sorokin D.Y."/>
            <person name="Makarova K.S."/>
            <person name="Abbas B."/>
            <person name="Ferrer M."/>
            <person name="Golyshin P.N."/>
        </authorList>
    </citation>
    <scope>NUCLEOTIDE SEQUENCE [LARGE SCALE GENOMIC DNA]</scope>
    <source>
        <strain evidence="6">HMET1</strain>
    </source>
</reference>
<keyword evidence="2 4" id="KW-0479">Metal-binding</keyword>
<dbReference type="InterPro" id="IPR030048">
    <property type="entry name" value="SurE"/>
</dbReference>
<dbReference type="GO" id="GO:0005737">
    <property type="term" value="C:cytoplasm"/>
    <property type="evidence" value="ECO:0007669"/>
    <property type="project" value="UniProtKB-SubCell"/>
</dbReference>
<comment type="subcellular location">
    <subcellularLocation>
        <location evidence="4">Cytoplasm</location>
    </subcellularLocation>
</comment>
<dbReference type="InParanoid" id="A0A1Q6DUK3"/>
<name>A0A1Q6DUK3_METT1</name>
<dbReference type="EC" id="3.1.3.5" evidence="4"/>
<dbReference type="Pfam" id="PF01975">
    <property type="entry name" value="SurE"/>
    <property type="match status" value="1"/>
</dbReference>
<protein>
    <recommendedName>
        <fullName evidence="4">5'-nucleotidase SurE</fullName>
        <ecNumber evidence="4">3.1.3.5</ecNumber>
    </recommendedName>
    <alternativeName>
        <fullName evidence="4">Nucleoside 5'-monophosphate phosphohydrolase</fullName>
    </alternativeName>
</protein>
<dbReference type="Gene3D" id="3.40.1210.10">
    <property type="entry name" value="Survival protein SurE-like phosphatase/nucleotidase"/>
    <property type="match status" value="1"/>
</dbReference>
<feature type="binding site" evidence="4">
    <location>
        <position position="36"/>
    </location>
    <ligand>
        <name>a divalent metal cation</name>
        <dbReference type="ChEBI" id="CHEBI:60240"/>
    </ligand>
</feature>
<feature type="binding site" evidence="4">
    <location>
        <position position="91"/>
    </location>
    <ligand>
        <name>a divalent metal cation</name>
        <dbReference type="ChEBI" id="CHEBI:60240"/>
    </ligand>
</feature>
<dbReference type="HAMAP" id="MF_00060">
    <property type="entry name" value="SurE"/>
    <property type="match status" value="1"/>
</dbReference>
<comment type="function">
    <text evidence="4">Nucleotidase that shows phosphatase activity on nucleoside 5'-monophosphates.</text>
</comment>
<dbReference type="InterPro" id="IPR036523">
    <property type="entry name" value="SurE-like_sf"/>
</dbReference>
<feature type="binding site" evidence="4">
    <location>
        <position position="5"/>
    </location>
    <ligand>
        <name>a divalent metal cation</name>
        <dbReference type="ChEBI" id="CHEBI:60240"/>
    </ligand>
</feature>
<comment type="caution">
    <text evidence="6">The sequence shown here is derived from an EMBL/GenBank/DDBJ whole genome shotgun (WGS) entry which is preliminary data.</text>
</comment>
<evidence type="ECO:0000259" key="5">
    <source>
        <dbReference type="Pfam" id="PF01975"/>
    </source>
</evidence>
<dbReference type="GO" id="GO:0000166">
    <property type="term" value="F:nucleotide binding"/>
    <property type="evidence" value="ECO:0007669"/>
    <property type="project" value="UniProtKB-KW"/>
</dbReference>
<dbReference type="Proteomes" id="UP000185744">
    <property type="component" value="Unassembled WGS sequence"/>
</dbReference>
<keyword evidence="3 4" id="KW-0378">Hydrolase</keyword>
<dbReference type="NCBIfam" id="NF001491">
    <property type="entry name" value="PRK00346.2-1"/>
    <property type="match status" value="1"/>
</dbReference>
<dbReference type="FunCoup" id="A0A1Q6DUK3">
    <property type="interactions" value="21"/>
</dbReference>
<dbReference type="EMBL" id="MSDW01000001">
    <property type="protein sequence ID" value="OKY78036.1"/>
    <property type="molecule type" value="Genomic_DNA"/>
</dbReference>
<evidence type="ECO:0000256" key="3">
    <source>
        <dbReference type="ARBA" id="ARBA00022801"/>
    </source>
</evidence>
<comment type="catalytic activity">
    <reaction evidence="4">
        <text>a ribonucleoside 5'-phosphate + H2O = a ribonucleoside + phosphate</text>
        <dbReference type="Rhea" id="RHEA:12484"/>
        <dbReference type="ChEBI" id="CHEBI:15377"/>
        <dbReference type="ChEBI" id="CHEBI:18254"/>
        <dbReference type="ChEBI" id="CHEBI:43474"/>
        <dbReference type="ChEBI" id="CHEBI:58043"/>
        <dbReference type="EC" id="3.1.3.5"/>
    </reaction>
</comment>
<evidence type="ECO:0000256" key="2">
    <source>
        <dbReference type="ARBA" id="ARBA00022723"/>
    </source>
</evidence>
<gene>
    <name evidence="4" type="primary">surE</name>
    <name evidence="6" type="ORF">BTN85_0520</name>
</gene>
<dbReference type="InterPro" id="IPR002828">
    <property type="entry name" value="SurE-like_Pase/nucleotidase"/>
</dbReference>
<evidence type="ECO:0000313" key="6">
    <source>
        <dbReference type="EMBL" id="OKY78036.1"/>
    </source>
</evidence>
<evidence type="ECO:0000256" key="4">
    <source>
        <dbReference type="HAMAP-Rule" id="MF_00060"/>
    </source>
</evidence>
<dbReference type="GO" id="GO:0046872">
    <property type="term" value="F:metal ion binding"/>
    <property type="evidence" value="ECO:0007669"/>
    <property type="project" value="UniProtKB-UniRule"/>
</dbReference>
<proteinExistence type="inferred from homology"/>
<keyword evidence="4" id="KW-0547">Nucleotide-binding</keyword>
<comment type="cofactor">
    <cofactor evidence="4">
        <name>a divalent metal cation</name>
        <dbReference type="ChEBI" id="CHEBI:60240"/>
    </cofactor>
    <text evidence="4">Binds 1 divalent metal cation per subunit.</text>
</comment>
<keyword evidence="4" id="KW-0963">Cytoplasm</keyword>